<protein>
    <submittedName>
        <fullName evidence="2">Putative terminase</fullName>
    </submittedName>
</protein>
<dbReference type="Gene3D" id="3.30.420.240">
    <property type="match status" value="1"/>
</dbReference>
<dbReference type="Gene3D" id="3.40.50.300">
    <property type="entry name" value="P-loop containing nucleotide triphosphate hydrolases"/>
    <property type="match status" value="1"/>
</dbReference>
<dbReference type="InterPro" id="IPR027417">
    <property type="entry name" value="P-loop_NTPase"/>
</dbReference>
<dbReference type="AlphaFoldDB" id="A0A6H1ZH59"/>
<reference evidence="2" key="1">
    <citation type="submission" date="2020-03" db="EMBL/GenBank/DDBJ databases">
        <title>The deep terrestrial virosphere.</title>
        <authorList>
            <person name="Holmfeldt K."/>
            <person name="Nilsson E."/>
            <person name="Simone D."/>
            <person name="Lopez-Fernandez M."/>
            <person name="Wu X."/>
            <person name="de Brujin I."/>
            <person name="Lundin D."/>
            <person name="Andersson A."/>
            <person name="Bertilsson S."/>
            <person name="Dopson M."/>
        </authorList>
    </citation>
    <scope>NUCLEOTIDE SEQUENCE</scope>
    <source>
        <strain evidence="2">TM448A00467</strain>
    </source>
</reference>
<name>A0A6H1ZH59_9ZZZZ</name>
<accession>A0A6H1ZH59</accession>
<evidence type="ECO:0000256" key="1">
    <source>
        <dbReference type="SAM" id="Phobius"/>
    </source>
</evidence>
<keyword evidence="1" id="KW-0472">Membrane</keyword>
<organism evidence="2">
    <name type="scientific">viral metagenome</name>
    <dbReference type="NCBI Taxonomy" id="1070528"/>
    <lineage>
        <taxon>unclassified sequences</taxon>
        <taxon>metagenomes</taxon>
        <taxon>organismal metagenomes</taxon>
    </lineage>
</organism>
<keyword evidence="1" id="KW-0812">Transmembrane</keyword>
<keyword evidence="1" id="KW-1133">Transmembrane helix</keyword>
<sequence>MNPTGGGLMNFEIWDHLGAIMLELHRSRLIAIMKSRQVGLSWLLAAYALWFARFHFGANILLFSKGEDEAWELLAKSGRIMEYLPQWMQSKNTSNKNEIKFTELLSAVKAFPATSTAGVSHTGSLLIFDEWEWHPYATENFKQAKPTVDAAGAQLIGCFTVDKTKPDSLPKTIFKDALAGRNDFVPMFVPYMARPGRDEEWYAYTKRNTPELDLENLTREQYMLQNYPRTIEEALRPISTLAAVDLDVLEDMKVDCHAPIRIKSAGLDTSICHIYRDYHIGNTYIASTDTSHGVRKDYSVTIIMDARTGYVVADILNNIIKPDELAMHTVKMLEYYNKPIWWPEDNDQGATTIMKAVELGYTHFGYQDKGRTMRGWKTDSKTRNELWGALIPAFDNRQIVIPNYEGLMQFYYLIRNANKDGRIEAMQGKNDDYPIAVGICVAKMGSAKLVKKEYKSIQTLSFRS</sequence>
<proteinExistence type="predicted"/>
<gene>
    <name evidence="2" type="ORF">TM448A00467_0005</name>
</gene>
<dbReference type="EMBL" id="MT144016">
    <property type="protein sequence ID" value="QJA46605.1"/>
    <property type="molecule type" value="Genomic_DNA"/>
</dbReference>
<feature type="transmembrane region" description="Helical" evidence="1">
    <location>
        <begin position="38"/>
        <end position="56"/>
    </location>
</feature>
<evidence type="ECO:0000313" key="2">
    <source>
        <dbReference type="EMBL" id="QJA46605.1"/>
    </source>
</evidence>